<sequence>MLPKMEKVIGELKAIERVTGGNVNSIQDNGELLVEIHGIIGSHNLQGNTNLSAITI</sequence>
<comment type="caution">
    <text evidence="1">The sequence shown here is derived from an EMBL/GenBank/DDBJ whole genome shotgun (WGS) entry which is preliminary data.</text>
</comment>
<dbReference type="GO" id="GO:0050485">
    <property type="term" value="F:oxidoreductase activity, acting on X-H and Y-H to form an X-Y bond, with a disulfide as acceptor"/>
    <property type="evidence" value="ECO:0007669"/>
    <property type="project" value="InterPro"/>
</dbReference>
<evidence type="ECO:0000313" key="1">
    <source>
        <dbReference type="EMBL" id="MPN25630.1"/>
    </source>
</evidence>
<proteinExistence type="predicted"/>
<dbReference type="AlphaFoldDB" id="A0A645GHI8"/>
<organism evidence="1">
    <name type="scientific">bioreactor metagenome</name>
    <dbReference type="NCBI Taxonomy" id="1076179"/>
    <lineage>
        <taxon>unclassified sequences</taxon>
        <taxon>metagenomes</taxon>
        <taxon>ecological metagenomes</taxon>
    </lineage>
</organism>
<name>A0A645GHI8_9ZZZZ</name>
<dbReference type="EMBL" id="VSSQ01074866">
    <property type="protein sequence ID" value="MPN25630.1"/>
    <property type="molecule type" value="Genomic_DNA"/>
</dbReference>
<accession>A0A645GHI8</accession>
<protein>
    <submittedName>
        <fullName evidence="1">Uncharacterized protein</fullName>
    </submittedName>
</protein>
<dbReference type="InterPro" id="IPR015417">
    <property type="entry name" value="Gly_reductase_pB_sua/b"/>
</dbReference>
<gene>
    <name evidence="1" type="ORF">SDC9_173042</name>
</gene>
<reference evidence="1" key="1">
    <citation type="submission" date="2019-08" db="EMBL/GenBank/DDBJ databases">
        <authorList>
            <person name="Kucharzyk K."/>
            <person name="Murdoch R.W."/>
            <person name="Higgins S."/>
            <person name="Loffler F."/>
        </authorList>
    </citation>
    <scope>NUCLEOTIDE SEQUENCE</scope>
</reference>
<dbReference type="Pfam" id="PF09338">
    <property type="entry name" value="Gly_reductase"/>
    <property type="match status" value="1"/>
</dbReference>